<dbReference type="RefSeq" id="WP_053545951.1">
    <property type="nucleotide sequence ID" value="NZ_CP009220.1"/>
</dbReference>
<evidence type="ECO:0000313" key="2">
    <source>
        <dbReference type="Proteomes" id="UP000068067"/>
    </source>
</evidence>
<dbReference type="Pfam" id="PF07920">
    <property type="entry name" value="DUF1684"/>
    <property type="match status" value="1"/>
</dbReference>
<accession>A0A0M5IMI3</accession>
<dbReference type="PANTHER" id="PTHR41913">
    <property type="entry name" value="DUF1684 DOMAIN-CONTAINING PROTEIN"/>
    <property type="match status" value="1"/>
</dbReference>
<dbReference type="PATRIC" id="fig|931089.4.peg.2789"/>
<dbReference type="KEGG" id="cdx:CDES_13795"/>
<dbReference type="Proteomes" id="UP000068067">
    <property type="component" value="Chromosome"/>
</dbReference>
<organism evidence="1 2">
    <name type="scientific">Corynebacterium deserti GIMN1.010</name>
    <dbReference type="NCBI Taxonomy" id="931089"/>
    <lineage>
        <taxon>Bacteria</taxon>
        <taxon>Bacillati</taxon>
        <taxon>Actinomycetota</taxon>
        <taxon>Actinomycetes</taxon>
        <taxon>Mycobacteriales</taxon>
        <taxon>Corynebacteriaceae</taxon>
        <taxon>Corynebacterium</taxon>
    </lineage>
</organism>
<dbReference type="OrthoDB" id="5493262at2"/>
<dbReference type="EMBL" id="CP009220">
    <property type="protein sequence ID" value="ALC07086.1"/>
    <property type="molecule type" value="Genomic_DNA"/>
</dbReference>
<gene>
    <name evidence="1" type="ORF">CDES_13795</name>
</gene>
<sequence length="253" mass="27553">MTTTLSPQTDWNTWHLDRSRRALSSAGALNAVRNYRITADTLAGAQAISGLPGRWYRSGGGVVGVRLEQPLSTTGTEQLHPGEILQSGPFTLAVAKNLGELSLLVFDLSRSKRDSSPAIAAFPPSPEWIVEGRFFPAGKLTDKGGTGIAQSIEQPIAGWVHFLRDRRDYRLQVLHDGNTYKALFSDNSVNLGVHPIRCIEIVVPDHEGNTVLDFNRAYLPDSALNSVASDPTPNPNNTLDLSITAGEKWVVRD</sequence>
<dbReference type="AlphaFoldDB" id="A0A0M5IMI3"/>
<protein>
    <submittedName>
        <fullName evidence="1">Uncharacterized protein</fullName>
    </submittedName>
</protein>
<reference evidence="1 2" key="1">
    <citation type="submission" date="2014-08" db="EMBL/GenBank/DDBJ databases">
        <title>Complete genome sequence of Corynebacterium deserti GIMN1.010 (=DSM 45689), isolated from desert sand in western China.</title>
        <authorList>
            <person name="Ruckert C."/>
            <person name="Albersmeier A."/>
            <person name="Kalinowski J."/>
        </authorList>
    </citation>
    <scope>NUCLEOTIDE SEQUENCE [LARGE SCALE GENOMIC DNA]</scope>
    <source>
        <strain evidence="1 2">GIMN1.010</strain>
    </source>
</reference>
<dbReference type="PANTHER" id="PTHR41913:SF1">
    <property type="entry name" value="DUF1684 DOMAIN-CONTAINING PROTEIN"/>
    <property type="match status" value="1"/>
</dbReference>
<evidence type="ECO:0000313" key="1">
    <source>
        <dbReference type="EMBL" id="ALC07086.1"/>
    </source>
</evidence>
<dbReference type="STRING" id="931089.CDES_13795"/>
<name>A0A0M5IMI3_9CORY</name>
<keyword evidence="2" id="KW-1185">Reference proteome</keyword>
<dbReference type="InterPro" id="IPR012467">
    <property type="entry name" value="DUF1684"/>
</dbReference>
<proteinExistence type="predicted"/>